<dbReference type="AlphaFoldDB" id="A0A2A2IG85"/>
<comment type="subcellular location">
    <subcellularLocation>
        <location evidence="1">Cell envelope</location>
    </subcellularLocation>
</comment>
<evidence type="ECO:0000259" key="6">
    <source>
        <dbReference type="Pfam" id="PF13473"/>
    </source>
</evidence>
<feature type="signal peptide" evidence="5">
    <location>
        <begin position="1"/>
        <end position="26"/>
    </location>
</feature>
<dbReference type="PROSITE" id="PS51257">
    <property type="entry name" value="PROKAR_LIPOPROTEIN"/>
    <property type="match status" value="1"/>
</dbReference>
<evidence type="ECO:0000313" key="7">
    <source>
        <dbReference type="EMBL" id="PAV30552.1"/>
    </source>
</evidence>
<keyword evidence="5" id="KW-0732">Signal</keyword>
<name>A0A2A2IG85_9BACI</name>
<dbReference type="InterPro" id="IPR028096">
    <property type="entry name" value="EfeO_Cupredoxin"/>
</dbReference>
<organism evidence="7 8">
    <name type="scientific">Virgibacillus profundi</name>
    <dbReference type="NCBI Taxonomy" id="2024555"/>
    <lineage>
        <taxon>Bacteria</taxon>
        <taxon>Bacillati</taxon>
        <taxon>Bacillota</taxon>
        <taxon>Bacilli</taxon>
        <taxon>Bacillales</taxon>
        <taxon>Bacillaceae</taxon>
        <taxon>Virgibacillus</taxon>
    </lineage>
</organism>
<dbReference type="EMBL" id="NPOA01000003">
    <property type="protein sequence ID" value="PAV30552.1"/>
    <property type="molecule type" value="Genomic_DNA"/>
</dbReference>
<feature type="compositionally biased region" description="Acidic residues" evidence="4">
    <location>
        <begin position="37"/>
        <end position="55"/>
    </location>
</feature>
<keyword evidence="2" id="KW-0479">Metal-binding</keyword>
<feature type="region of interest" description="Disordered" evidence="4">
    <location>
        <begin position="30"/>
        <end position="60"/>
    </location>
</feature>
<dbReference type="PANTHER" id="PTHR42838:SF2">
    <property type="entry name" value="NITROUS-OXIDE REDUCTASE"/>
    <property type="match status" value="1"/>
</dbReference>
<dbReference type="InterPro" id="IPR051403">
    <property type="entry name" value="NosZ/Cyto_c_oxidase_sub2"/>
</dbReference>
<accession>A0A2A2IG85</accession>
<dbReference type="InterPro" id="IPR008972">
    <property type="entry name" value="Cupredoxin"/>
</dbReference>
<dbReference type="Pfam" id="PF13473">
    <property type="entry name" value="Cupredoxin_1"/>
    <property type="match status" value="1"/>
</dbReference>
<gene>
    <name evidence="7" type="ORF">CIL05_05480</name>
</gene>
<dbReference type="PANTHER" id="PTHR42838">
    <property type="entry name" value="CYTOCHROME C OXIDASE SUBUNIT II"/>
    <property type="match status" value="1"/>
</dbReference>
<feature type="chain" id="PRO_5039540120" description="EfeO-type cupredoxin-like domain-containing protein" evidence="5">
    <location>
        <begin position="27"/>
        <end position="145"/>
    </location>
</feature>
<comment type="caution">
    <text evidence="7">The sequence shown here is derived from an EMBL/GenBank/DDBJ whole genome shotgun (WGS) entry which is preliminary data.</text>
</comment>
<evidence type="ECO:0000256" key="2">
    <source>
        <dbReference type="ARBA" id="ARBA00022723"/>
    </source>
</evidence>
<feature type="domain" description="EfeO-type cupredoxin-like" evidence="6">
    <location>
        <begin position="54"/>
        <end position="138"/>
    </location>
</feature>
<keyword evidence="3" id="KW-0186">Copper</keyword>
<evidence type="ECO:0000256" key="1">
    <source>
        <dbReference type="ARBA" id="ARBA00004196"/>
    </source>
</evidence>
<proteinExistence type="predicted"/>
<dbReference type="SUPFAM" id="SSF49503">
    <property type="entry name" value="Cupredoxins"/>
    <property type="match status" value="1"/>
</dbReference>
<dbReference type="GO" id="GO:0030313">
    <property type="term" value="C:cell envelope"/>
    <property type="evidence" value="ECO:0007669"/>
    <property type="project" value="UniProtKB-SubCell"/>
</dbReference>
<dbReference type="Proteomes" id="UP000218887">
    <property type="component" value="Unassembled WGS sequence"/>
</dbReference>
<dbReference type="Gene3D" id="2.60.40.420">
    <property type="entry name" value="Cupredoxins - blue copper proteins"/>
    <property type="match status" value="1"/>
</dbReference>
<dbReference type="GO" id="GO:0046872">
    <property type="term" value="F:metal ion binding"/>
    <property type="evidence" value="ECO:0007669"/>
    <property type="project" value="UniProtKB-KW"/>
</dbReference>
<evidence type="ECO:0000313" key="8">
    <source>
        <dbReference type="Proteomes" id="UP000218887"/>
    </source>
</evidence>
<protein>
    <recommendedName>
        <fullName evidence="6">EfeO-type cupredoxin-like domain-containing protein</fullName>
    </recommendedName>
</protein>
<sequence length="145" mass="15428">MGGLILKKSLLAVLFFSLILFLAACGGDSSDASTDTADTDESATEEQSEDTEAASDQEASNEVNVVATNFDLGQDEFVVKAGEEVTLTLTNEEGNHGISIDEFDVNLQSEGEVTFIPEEPGEYTIYCNIFCGDGHGDMTSTLVVI</sequence>
<evidence type="ECO:0000256" key="3">
    <source>
        <dbReference type="ARBA" id="ARBA00023008"/>
    </source>
</evidence>
<dbReference type="OrthoDB" id="279535at2"/>
<reference evidence="7 8" key="1">
    <citation type="submission" date="2017-08" db="EMBL/GenBank/DDBJ databases">
        <title>Virgibacillus indicus sp. nov. and Virgibacillus profoundi sp. nov, two moderately halophilic bacteria isolated from marine sediment by using the Microfluidic Streak Plate.</title>
        <authorList>
            <person name="Xu B."/>
            <person name="Hu B."/>
            <person name="Wang J."/>
            <person name="Zhu Y."/>
            <person name="Huang L."/>
            <person name="Du W."/>
            <person name="Huang Y."/>
        </authorList>
    </citation>
    <scope>NUCLEOTIDE SEQUENCE [LARGE SCALE GENOMIC DNA]</scope>
    <source>
        <strain evidence="7 8">IO3-P3-H5</strain>
    </source>
</reference>
<evidence type="ECO:0000256" key="4">
    <source>
        <dbReference type="SAM" id="MobiDB-lite"/>
    </source>
</evidence>
<evidence type="ECO:0000256" key="5">
    <source>
        <dbReference type="SAM" id="SignalP"/>
    </source>
</evidence>
<keyword evidence="8" id="KW-1185">Reference proteome</keyword>